<evidence type="ECO:0000256" key="1">
    <source>
        <dbReference type="SAM" id="MobiDB-lite"/>
    </source>
</evidence>
<dbReference type="EMBL" id="CALNXK010000139">
    <property type="protein sequence ID" value="CAH3166998.1"/>
    <property type="molecule type" value="Genomic_DNA"/>
</dbReference>
<organism evidence="2 3">
    <name type="scientific">Porites lobata</name>
    <dbReference type="NCBI Taxonomy" id="104759"/>
    <lineage>
        <taxon>Eukaryota</taxon>
        <taxon>Metazoa</taxon>
        <taxon>Cnidaria</taxon>
        <taxon>Anthozoa</taxon>
        <taxon>Hexacorallia</taxon>
        <taxon>Scleractinia</taxon>
        <taxon>Fungiina</taxon>
        <taxon>Poritidae</taxon>
        <taxon>Porites</taxon>
    </lineage>
</organism>
<evidence type="ECO:0000313" key="3">
    <source>
        <dbReference type="Proteomes" id="UP001159405"/>
    </source>
</evidence>
<keyword evidence="3" id="KW-1185">Reference proteome</keyword>
<accession>A0ABN8QQD1</accession>
<name>A0ABN8QQD1_9CNID</name>
<protein>
    <submittedName>
        <fullName evidence="2">Uncharacterized protein</fullName>
    </submittedName>
</protein>
<reference evidence="2 3" key="1">
    <citation type="submission" date="2022-05" db="EMBL/GenBank/DDBJ databases">
        <authorList>
            <consortium name="Genoscope - CEA"/>
            <person name="William W."/>
        </authorList>
    </citation>
    <scope>NUCLEOTIDE SEQUENCE [LARGE SCALE GENOMIC DNA]</scope>
</reference>
<evidence type="ECO:0000313" key="2">
    <source>
        <dbReference type="EMBL" id="CAH3166998.1"/>
    </source>
</evidence>
<feature type="compositionally biased region" description="Basic residues" evidence="1">
    <location>
        <begin position="16"/>
        <end position="25"/>
    </location>
</feature>
<sequence length="149" mass="16932">MLARLVKMPKTSSKSTRTKAKNKRKATADPAETASEIPVVDIKETMMSEMRDVGYDGTHFAMSLEASVENKMKRGKPPRRNRYLHYCNWAHALLRREIGPPDAEFAFPPCVLTYIRHLAPGDVKGEIKEDAYQVTMKEFCEAMDLQPTN</sequence>
<proteinExistence type="predicted"/>
<dbReference type="Proteomes" id="UP001159405">
    <property type="component" value="Unassembled WGS sequence"/>
</dbReference>
<gene>
    <name evidence="2" type="ORF">PLOB_00007972</name>
</gene>
<comment type="caution">
    <text evidence="2">The sequence shown here is derived from an EMBL/GenBank/DDBJ whole genome shotgun (WGS) entry which is preliminary data.</text>
</comment>
<feature type="region of interest" description="Disordered" evidence="1">
    <location>
        <begin position="1"/>
        <end position="32"/>
    </location>
</feature>